<dbReference type="AlphaFoldDB" id="A0A7S8J064"/>
<dbReference type="KEGG" id="nkf:Nkreftii_002770"/>
<dbReference type="Gene3D" id="1.20.120.1810">
    <property type="match status" value="1"/>
</dbReference>
<dbReference type="GO" id="GO:0016987">
    <property type="term" value="F:sigma factor activity"/>
    <property type="evidence" value="ECO:0007669"/>
    <property type="project" value="UniProtKB-KW"/>
</dbReference>
<dbReference type="Pfam" id="PF04545">
    <property type="entry name" value="Sigma70_r4"/>
    <property type="match status" value="1"/>
</dbReference>
<keyword evidence="1 5" id="KW-0805">Transcription regulation</keyword>
<feature type="compositionally biased region" description="Basic and acidic residues" evidence="7">
    <location>
        <begin position="1"/>
        <end position="10"/>
    </location>
</feature>
<feature type="region of interest" description="Disordered" evidence="7">
    <location>
        <begin position="1"/>
        <end position="60"/>
    </location>
</feature>
<evidence type="ECO:0000313" key="11">
    <source>
        <dbReference type="Proteomes" id="UP000593737"/>
    </source>
</evidence>
<dbReference type="PANTHER" id="PTHR30603:SF60">
    <property type="entry name" value="RNA POLYMERASE SIGMA FACTOR RPOD"/>
    <property type="match status" value="1"/>
</dbReference>
<dbReference type="SUPFAM" id="SSF88946">
    <property type="entry name" value="Sigma2 domain of RNA polymerase sigma factors"/>
    <property type="match status" value="1"/>
</dbReference>
<evidence type="ECO:0000256" key="5">
    <source>
        <dbReference type="RuleBase" id="RU362124"/>
    </source>
</evidence>
<reference evidence="10 11" key="1">
    <citation type="journal article" date="2020" name="ISME J.">
        <title>Enrichment and physiological characterization of a novel comammox Nitrospira indicates ammonium inhibition of complete nitrification.</title>
        <authorList>
            <person name="Sakoula D."/>
            <person name="Koch H."/>
            <person name="Frank J."/>
            <person name="Jetten M.S.M."/>
            <person name="van Kessel M.A.H.J."/>
            <person name="Lucker S."/>
        </authorList>
    </citation>
    <scope>NUCLEOTIDE SEQUENCE [LARGE SCALE GENOMIC DNA]</scope>
    <source>
        <strain evidence="10">Comreactor17</strain>
    </source>
</reference>
<evidence type="ECO:0000256" key="3">
    <source>
        <dbReference type="ARBA" id="ARBA00023125"/>
    </source>
</evidence>
<accession>A0A7S8J064</accession>
<dbReference type="PANTHER" id="PTHR30603">
    <property type="entry name" value="RNA POLYMERASE SIGMA FACTOR RPO"/>
    <property type="match status" value="1"/>
</dbReference>
<dbReference type="GO" id="GO:0006352">
    <property type="term" value="P:DNA-templated transcription initiation"/>
    <property type="evidence" value="ECO:0007669"/>
    <property type="project" value="InterPro"/>
</dbReference>
<evidence type="ECO:0000259" key="9">
    <source>
        <dbReference type="PROSITE" id="PS00716"/>
    </source>
</evidence>
<keyword evidence="4 5" id="KW-0804">Transcription</keyword>
<evidence type="ECO:0000256" key="7">
    <source>
        <dbReference type="SAM" id="MobiDB-lite"/>
    </source>
</evidence>
<dbReference type="Proteomes" id="UP000593737">
    <property type="component" value="Chromosome"/>
</dbReference>
<comment type="function">
    <text evidence="5">Sigma factors are initiation factors that promote the attachment of RNA polymerase to specific initiation sites and are then released.</text>
</comment>
<comment type="similarity">
    <text evidence="5">Belongs to the sigma-70 factor family.</text>
</comment>
<evidence type="ECO:0000256" key="1">
    <source>
        <dbReference type="ARBA" id="ARBA00023015"/>
    </source>
</evidence>
<evidence type="ECO:0000256" key="4">
    <source>
        <dbReference type="ARBA" id="ARBA00023163"/>
    </source>
</evidence>
<dbReference type="InterPro" id="IPR014284">
    <property type="entry name" value="RNA_pol_sigma-70_dom"/>
</dbReference>
<dbReference type="CDD" id="cd06171">
    <property type="entry name" value="Sigma70_r4"/>
    <property type="match status" value="1"/>
</dbReference>
<dbReference type="Pfam" id="PF04542">
    <property type="entry name" value="Sigma70_r2"/>
    <property type="match status" value="1"/>
</dbReference>
<evidence type="ECO:0000259" key="8">
    <source>
        <dbReference type="PROSITE" id="PS00715"/>
    </source>
</evidence>
<evidence type="ECO:0000256" key="2">
    <source>
        <dbReference type="ARBA" id="ARBA00023082"/>
    </source>
</evidence>
<protein>
    <recommendedName>
        <fullName evidence="5">RNA polymerase sigma factor</fullName>
    </recommendedName>
</protein>
<gene>
    <name evidence="10" type="ORF">Nkreftii_002770</name>
</gene>
<dbReference type="InterPro" id="IPR007627">
    <property type="entry name" value="RNA_pol_sigma70_r2"/>
</dbReference>
<dbReference type="EMBL" id="CP047423">
    <property type="protein sequence ID" value="QPD04996.1"/>
    <property type="molecule type" value="Genomic_DNA"/>
</dbReference>
<keyword evidence="2 5" id="KW-0731">Sigma factor</keyword>
<dbReference type="NCBIfam" id="TIGR02937">
    <property type="entry name" value="sigma70-ECF"/>
    <property type="match status" value="1"/>
</dbReference>
<dbReference type="Gene3D" id="1.10.10.10">
    <property type="entry name" value="Winged helix-like DNA-binding domain superfamily/Winged helix DNA-binding domain"/>
    <property type="match status" value="2"/>
</dbReference>
<dbReference type="InterPro" id="IPR007624">
    <property type="entry name" value="RNA_pol_sigma70_r3"/>
</dbReference>
<dbReference type="InterPro" id="IPR013325">
    <property type="entry name" value="RNA_pol_sigma_r2"/>
</dbReference>
<dbReference type="InterPro" id="IPR007630">
    <property type="entry name" value="RNA_pol_sigma70_r4"/>
</dbReference>
<dbReference type="GO" id="GO:0003677">
    <property type="term" value="F:DNA binding"/>
    <property type="evidence" value="ECO:0007669"/>
    <property type="project" value="UniProtKB-KW"/>
</dbReference>
<organism evidence="10 11">
    <name type="scientific">Candidatus Nitrospira kreftii</name>
    <dbReference type="NCBI Taxonomy" id="2652173"/>
    <lineage>
        <taxon>Bacteria</taxon>
        <taxon>Pseudomonadati</taxon>
        <taxon>Nitrospirota</taxon>
        <taxon>Nitrospiria</taxon>
        <taxon>Nitrospirales</taxon>
        <taxon>Nitrospiraceae</taxon>
        <taxon>Nitrospira</taxon>
    </lineage>
</organism>
<evidence type="ECO:0000313" key="10">
    <source>
        <dbReference type="EMBL" id="QPD04996.1"/>
    </source>
</evidence>
<keyword evidence="3 5" id="KW-0238">DNA-binding</keyword>
<evidence type="ECO:0000256" key="6">
    <source>
        <dbReference type="SAM" id="Coils"/>
    </source>
</evidence>
<dbReference type="PRINTS" id="PR00046">
    <property type="entry name" value="SIGMA70FCT"/>
</dbReference>
<dbReference type="InterPro" id="IPR036388">
    <property type="entry name" value="WH-like_DNA-bd_sf"/>
</dbReference>
<proteinExistence type="inferred from homology"/>
<name>A0A7S8J064_9BACT</name>
<dbReference type="SUPFAM" id="SSF88659">
    <property type="entry name" value="Sigma3 and sigma4 domains of RNA polymerase sigma factors"/>
    <property type="match status" value="2"/>
</dbReference>
<dbReference type="InterPro" id="IPR013324">
    <property type="entry name" value="RNA_pol_sigma_r3/r4-like"/>
</dbReference>
<feature type="domain" description="RNA polymerase sigma-70" evidence="8">
    <location>
        <begin position="215"/>
        <end position="228"/>
    </location>
</feature>
<feature type="domain" description="RNA polymerase sigma-70" evidence="9">
    <location>
        <begin position="382"/>
        <end position="408"/>
    </location>
</feature>
<dbReference type="InterPro" id="IPR050239">
    <property type="entry name" value="Sigma-70_RNA_pol_init_factors"/>
</dbReference>
<dbReference type="PROSITE" id="PS00715">
    <property type="entry name" value="SIGMA70_1"/>
    <property type="match status" value="1"/>
</dbReference>
<dbReference type="PROSITE" id="PS00716">
    <property type="entry name" value="SIGMA70_2"/>
    <property type="match status" value="1"/>
</dbReference>
<sequence>MRNDHLREVDEGIPSLESSEQDDVYRDDPSSGALLDHIVRSDESNTSLDAPGESDSDTRVSQNRFALESHYFRSFRGTALLTSKEEVALAKNIDEGTRRIKTALKNASAFLTAHVPSASVRDAVQELTTIRQLSGLSAIVLDRAEALLAAGLSSTSQIGAFLPSEAHRELSSLLAAIQQARRQLEEAKDELVRHNLRLVIDVAKRYSSHGLTLLDLVQEGNIGLMKAAERYQYRKGFKFSTYATWWIRQGITRALSDQSRVIRVPVHQVEAASRIARAGRHLELQLGRPAQIEDIARVLRLRPERVRDTVAAFQEPVGLETPIGEDQVIGSLIPDEQTAPPDHYMHRVEREQQLDRLLSPLTSREQAVIRMRFGIGSDRIMTLVEIGEQLDLSRERVRQIEAHALRKLKSPATRETLASIQ</sequence>
<dbReference type="InterPro" id="IPR000943">
    <property type="entry name" value="RNA_pol_sigma70"/>
</dbReference>
<feature type="coiled-coil region" evidence="6">
    <location>
        <begin position="167"/>
        <end position="197"/>
    </location>
</feature>
<keyword evidence="6" id="KW-0175">Coiled coil</keyword>
<dbReference type="Pfam" id="PF04539">
    <property type="entry name" value="Sigma70_r3"/>
    <property type="match status" value="1"/>
</dbReference>